<comment type="caution">
    <text evidence="6">The sequence shown here is derived from an EMBL/GenBank/DDBJ whole genome shotgun (WGS) entry which is preliminary data.</text>
</comment>
<dbReference type="PANTHER" id="PTHR43248">
    <property type="entry name" value="2-SUCCINYL-6-HYDROXY-2,4-CYCLOHEXADIENE-1-CARBOXYLATE SYNTHASE"/>
    <property type="match status" value="1"/>
</dbReference>
<keyword evidence="7" id="KW-1185">Reference proteome</keyword>
<dbReference type="Gene3D" id="3.40.50.1820">
    <property type="entry name" value="alpha/beta hydrolase"/>
    <property type="match status" value="1"/>
</dbReference>
<reference evidence="6 7" key="1">
    <citation type="submission" date="2020-09" db="EMBL/GenBank/DDBJ databases">
        <title>Novel species in genus Gordonia.</title>
        <authorList>
            <person name="Zhang G."/>
        </authorList>
    </citation>
    <scope>NUCLEOTIDE SEQUENCE [LARGE SCALE GENOMIC DNA]</scope>
    <source>
        <strain evidence="6 7">ON-33</strain>
    </source>
</reference>
<gene>
    <name evidence="6" type="ORF">IDF66_01165</name>
</gene>
<keyword evidence="2" id="KW-0732">Signal</keyword>
<evidence type="ECO:0000313" key="6">
    <source>
        <dbReference type="EMBL" id="MBD1318182.1"/>
    </source>
</evidence>
<evidence type="ECO:0000313" key="7">
    <source>
        <dbReference type="Proteomes" id="UP000602395"/>
    </source>
</evidence>
<dbReference type="PANTHER" id="PTHR43248:SF29">
    <property type="entry name" value="TRIPEPTIDYL AMINOPEPTIDASE"/>
    <property type="match status" value="1"/>
</dbReference>
<protein>
    <submittedName>
        <fullName evidence="6">Alpha/beta fold hydrolase</fullName>
    </submittedName>
</protein>
<dbReference type="InterPro" id="IPR013595">
    <property type="entry name" value="Pept_S33_TAP-like_C"/>
</dbReference>
<dbReference type="SUPFAM" id="SSF53474">
    <property type="entry name" value="alpha/beta-Hydrolases"/>
    <property type="match status" value="1"/>
</dbReference>
<dbReference type="GO" id="GO:0016787">
    <property type="term" value="F:hydrolase activity"/>
    <property type="evidence" value="ECO:0007669"/>
    <property type="project" value="UniProtKB-KW"/>
</dbReference>
<dbReference type="Pfam" id="PF08386">
    <property type="entry name" value="Abhydrolase_4"/>
    <property type="match status" value="1"/>
</dbReference>
<dbReference type="Pfam" id="PF00561">
    <property type="entry name" value="Abhydrolase_1"/>
    <property type="match status" value="1"/>
</dbReference>
<evidence type="ECO:0000259" key="5">
    <source>
        <dbReference type="Pfam" id="PF08386"/>
    </source>
</evidence>
<proteinExistence type="inferred from homology"/>
<evidence type="ECO:0000259" key="4">
    <source>
        <dbReference type="Pfam" id="PF00561"/>
    </source>
</evidence>
<accession>A0ABR7W8Q4</accession>
<organism evidence="6 7">
    <name type="scientific">Gordonia hankookensis</name>
    <dbReference type="NCBI Taxonomy" id="589403"/>
    <lineage>
        <taxon>Bacteria</taxon>
        <taxon>Bacillati</taxon>
        <taxon>Actinomycetota</taxon>
        <taxon>Actinomycetes</taxon>
        <taxon>Mycobacteriales</taxon>
        <taxon>Gordoniaceae</taxon>
        <taxon>Gordonia</taxon>
    </lineage>
</organism>
<feature type="domain" description="Peptidase S33 tripeptidyl aminopeptidase-like C-terminal" evidence="5">
    <location>
        <begin position="417"/>
        <end position="507"/>
    </location>
</feature>
<evidence type="ECO:0000256" key="2">
    <source>
        <dbReference type="ARBA" id="ARBA00022729"/>
    </source>
</evidence>
<dbReference type="Proteomes" id="UP000602395">
    <property type="component" value="Unassembled WGS sequence"/>
</dbReference>
<evidence type="ECO:0000256" key="1">
    <source>
        <dbReference type="ARBA" id="ARBA00010088"/>
    </source>
</evidence>
<feature type="domain" description="AB hydrolase-1" evidence="4">
    <location>
        <begin position="94"/>
        <end position="312"/>
    </location>
</feature>
<dbReference type="EMBL" id="JACWMS010000001">
    <property type="protein sequence ID" value="MBD1318182.1"/>
    <property type="molecule type" value="Genomic_DNA"/>
</dbReference>
<dbReference type="RefSeq" id="WP_190265468.1">
    <property type="nucleotide sequence ID" value="NZ_BAABAD010000003.1"/>
</dbReference>
<sequence length="508" mass="52252">MAIIGRTVVRPVVIVAVVAMLALGGCRLVSSGSGIDWHACGPDDGVASATIPGSVAGRVSCGRLSVPLDPRDPGLGTVSLAVARLGAAGPKAGTLVINPGGPGGSGVGHLVDSSASLAESALADTHDIVSFDPRGVGASRPVIGCRTDAERDTERAMDLGDRSAAGIARVERYQATVALECRERVGPDVLARVGTDFVAGDLDRIRTALGEDAIDFLGYSYGTRLGLEYAARYPSRLGALVLDGVVDPVADPIDASIEQHRGFQQAFDAFAADCVRRPGCSLGDRADGTVARYRAILAPLLADPAPAGGRTLSAGDAETATVASLYQRSGWGGLRAALVALAAGDGTEMMRLADSFEGRDDDGRYDPTQDAFTAITCADDPRVPDRARYDELDRRARGAAPFRDDGRGSGRGPLGICEFWVPAVHAGGGMPDDGVPGAGAPRALVVASTADPATPYPTAMAVARRIGAAVISVDRPGHTSVFRGDECVDGAVTRYLSDLTVPHTTLGC</sequence>
<keyword evidence="3 6" id="KW-0378">Hydrolase</keyword>
<dbReference type="PROSITE" id="PS51257">
    <property type="entry name" value="PROKAR_LIPOPROTEIN"/>
    <property type="match status" value="1"/>
</dbReference>
<dbReference type="InterPro" id="IPR051601">
    <property type="entry name" value="Serine_prot/Carboxylest_S33"/>
</dbReference>
<evidence type="ECO:0000256" key="3">
    <source>
        <dbReference type="ARBA" id="ARBA00022801"/>
    </source>
</evidence>
<comment type="similarity">
    <text evidence="1">Belongs to the peptidase S33 family.</text>
</comment>
<dbReference type="InterPro" id="IPR029058">
    <property type="entry name" value="AB_hydrolase_fold"/>
</dbReference>
<name>A0ABR7W8Q4_9ACTN</name>
<dbReference type="InterPro" id="IPR000073">
    <property type="entry name" value="AB_hydrolase_1"/>
</dbReference>